<dbReference type="Proteomes" id="UP000324233">
    <property type="component" value="Chromosome"/>
</dbReference>
<dbReference type="RefSeq" id="WP_210420501.1">
    <property type="nucleotide sequence ID" value="NZ_CP042997.1"/>
</dbReference>
<evidence type="ECO:0000313" key="4">
    <source>
        <dbReference type="Proteomes" id="UP000324233"/>
    </source>
</evidence>
<keyword evidence="4" id="KW-1185">Reference proteome</keyword>
<dbReference type="AlphaFoldDB" id="A0A5B9W193"/>
<feature type="region of interest" description="Disordered" evidence="1">
    <location>
        <begin position="407"/>
        <end position="428"/>
    </location>
</feature>
<gene>
    <name evidence="3" type="ORF">OJF2_25600</name>
</gene>
<dbReference type="EMBL" id="CP042997">
    <property type="protein sequence ID" value="QEH34027.1"/>
    <property type="molecule type" value="Genomic_DNA"/>
</dbReference>
<feature type="compositionally biased region" description="Pro residues" evidence="1">
    <location>
        <begin position="418"/>
        <end position="428"/>
    </location>
</feature>
<accession>A0A5B9W193</accession>
<dbReference type="Gene3D" id="1.25.40.10">
    <property type="entry name" value="Tetratricopeptide repeat domain"/>
    <property type="match status" value="2"/>
</dbReference>
<feature type="region of interest" description="Disordered" evidence="1">
    <location>
        <begin position="1"/>
        <end position="23"/>
    </location>
</feature>
<feature type="transmembrane region" description="Helical" evidence="2">
    <location>
        <begin position="39"/>
        <end position="60"/>
    </location>
</feature>
<evidence type="ECO:0000256" key="2">
    <source>
        <dbReference type="SAM" id="Phobius"/>
    </source>
</evidence>
<dbReference type="KEGG" id="agv:OJF2_25600"/>
<evidence type="ECO:0000313" key="3">
    <source>
        <dbReference type="EMBL" id="QEH34027.1"/>
    </source>
</evidence>
<evidence type="ECO:0000256" key="1">
    <source>
        <dbReference type="SAM" id="MobiDB-lite"/>
    </source>
</evidence>
<keyword evidence="2" id="KW-0472">Membrane</keyword>
<dbReference type="Pfam" id="PF13432">
    <property type="entry name" value="TPR_16"/>
    <property type="match status" value="1"/>
</dbReference>
<sequence>MESKMHTAPSGRHGRARPLRSAGVNATGLSRGLRDRGRIIVVGASVVACVAVLSAAARTWRADPLGRARSLVQDGRFAEADRELAGVPPTSSPGDRLLRAQVGAAVGRLDEAIAELGHIPDSDALGALARLTEGQLQARLGRVRLAELAFRRTLELLPNCLQAHRELVYIYSVQQRIPEADSHLASLAALGSLDLKHLLHWGMLHHAIWLAENDLPSLRHFVEADPEDLRSRCALVRALIKVNRLDEAAMQAARLGEEEAETFAIKAEVADARGDLEELERLLADGPEKHPVLARLRGSRALARRDLRAAIRHFSIARDLRPDDRASLFGLGSALQLSGRGGEAEPLLGVARRMDRLFALFSRAEACHGEVPADLERALGIATSELGRIEEGRAWLRRAITQDPTDGEAQLALSALPPGGPMPRPARD</sequence>
<reference evidence="3 4" key="1">
    <citation type="submission" date="2019-08" db="EMBL/GenBank/DDBJ databases">
        <title>Deep-cultivation of Planctomycetes and their phenomic and genomic characterization uncovers novel biology.</title>
        <authorList>
            <person name="Wiegand S."/>
            <person name="Jogler M."/>
            <person name="Boedeker C."/>
            <person name="Pinto D."/>
            <person name="Vollmers J."/>
            <person name="Rivas-Marin E."/>
            <person name="Kohn T."/>
            <person name="Peeters S.H."/>
            <person name="Heuer A."/>
            <person name="Rast P."/>
            <person name="Oberbeckmann S."/>
            <person name="Bunk B."/>
            <person name="Jeske O."/>
            <person name="Meyerdierks A."/>
            <person name="Storesund J.E."/>
            <person name="Kallscheuer N."/>
            <person name="Luecker S."/>
            <person name="Lage O.M."/>
            <person name="Pohl T."/>
            <person name="Merkel B.J."/>
            <person name="Hornburger P."/>
            <person name="Mueller R.-W."/>
            <person name="Bruemmer F."/>
            <person name="Labrenz M."/>
            <person name="Spormann A.M."/>
            <person name="Op den Camp H."/>
            <person name="Overmann J."/>
            <person name="Amann R."/>
            <person name="Jetten M.S.M."/>
            <person name="Mascher T."/>
            <person name="Medema M.H."/>
            <person name="Devos D.P."/>
            <person name="Kaster A.-K."/>
            <person name="Ovreas L."/>
            <person name="Rohde M."/>
            <person name="Galperin M.Y."/>
            <person name="Jogler C."/>
        </authorList>
    </citation>
    <scope>NUCLEOTIDE SEQUENCE [LARGE SCALE GENOMIC DNA]</scope>
    <source>
        <strain evidence="3 4">OJF2</strain>
    </source>
</reference>
<dbReference type="SMART" id="SM00028">
    <property type="entry name" value="TPR"/>
    <property type="match status" value="3"/>
</dbReference>
<dbReference type="InterPro" id="IPR019734">
    <property type="entry name" value="TPR_rpt"/>
</dbReference>
<proteinExistence type="predicted"/>
<organism evidence="3 4">
    <name type="scientific">Aquisphaera giovannonii</name>
    <dbReference type="NCBI Taxonomy" id="406548"/>
    <lineage>
        <taxon>Bacteria</taxon>
        <taxon>Pseudomonadati</taxon>
        <taxon>Planctomycetota</taxon>
        <taxon>Planctomycetia</taxon>
        <taxon>Isosphaerales</taxon>
        <taxon>Isosphaeraceae</taxon>
        <taxon>Aquisphaera</taxon>
    </lineage>
</organism>
<protein>
    <submittedName>
        <fullName evidence="3">Tetratricopeptide repeat protein</fullName>
    </submittedName>
</protein>
<keyword evidence="2" id="KW-0812">Transmembrane</keyword>
<dbReference type="SUPFAM" id="SSF48452">
    <property type="entry name" value="TPR-like"/>
    <property type="match status" value="2"/>
</dbReference>
<keyword evidence="2" id="KW-1133">Transmembrane helix</keyword>
<name>A0A5B9W193_9BACT</name>
<dbReference type="InterPro" id="IPR011990">
    <property type="entry name" value="TPR-like_helical_dom_sf"/>
</dbReference>